<reference evidence="1 2" key="1">
    <citation type="submission" date="2021-04" db="EMBL/GenBank/DDBJ databases">
        <title>Mariniflexile gromovii gen. nov., sp. nov., a gliding bacterium isolated from the sea urchin Strongylocentrotus intermedius.</title>
        <authorList>
            <person name="Ko S."/>
            <person name="Le V."/>
            <person name="Ahn C.-Y."/>
            <person name="Oh H.-M."/>
        </authorList>
    </citation>
    <scope>NUCLEOTIDE SEQUENCE [LARGE SCALE GENOMIC DNA]</scope>
    <source>
        <strain evidence="1 2">KCTC 12570</strain>
    </source>
</reference>
<name>A0ABS4BZ69_9FLAO</name>
<proteinExistence type="predicted"/>
<dbReference type="RefSeq" id="WP_209657252.1">
    <property type="nucleotide sequence ID" value="NZ_JAGJCB010000052.1"/>
</dbReference>
<accession>A0ABS4BZ69</accession>
<comment type="caution">
    <text evidence="1">The sequence shown here is derived from an EMBL/GenBank/DDBJ whole genome shotgun (WGS) entry which is preliminary data.</text>
</comment>
<evidence type="ECO:0000313" key="1">
    <source>
        <dbReference type="EMBL" id="MBP0905882.1"/>
    </source>
</evidence>
<protein>
    <submittedName>
        <fullName evidence="1">Uncharacterized protein</fullName>
    </submittedName>
</protein>
<sequence>MSKEKINFWCRNGLHFWRDYMPMCFKQGCFTYDTDNDWRKCKKCNKTQMRTDEYSSWKNK</sequence>
<gene>
    <name evidence="1" type="ORF">J8H85_18850</name>
</gene>
<dbReference type="EMBL" id="JAGJCB010000052">
    <property type="protein sequence ID" value="MBP0905882.1"/>
    <property type="molecule type" value="Genomic_DNA"/>
</dbReference>
<keyword evidence="2" id="KW-1185">Reference proteome</keyword>
<organism evidence="1 2">
    <name type="scientific">Mariniflexile gromovii</name>
    <dbReference type="NCBI Taxonomy" id="362523"/>
    <lineage>
        <taxon>Bacteria</taxon>
        <taxon>Pseudomonadati</taxon>
        <taxon>Bacteroidota</taxon>
        <taxon>Flavobacteriia</taxon>
        <taxon>Flavobacteriales</taxon>
        <taxon>Flavobacteriaceae</taxon>
        <taxon>Mariniflexile</taxon>
    </lineage>
</organism>
<dbReference type="Proteomes" id="UP000670776">
    <property type="component" value="Unassembled WGS sequence"/>
</dbReference>
<evidence type="ECO:0000313" key="2">
    <source>
        <dbReference type="Proteomes" id="UP000670776"/>
    </source>
</evidence>